<dbReference type="eggNOG" id="KOG0710">
    <property type="taxonomic scope" value="Eukaryota"/>
</dbReference>
<reference evidence="7" key="1">
    <citation type="journal article" date="2012" name="Science">
        <title>The Paleozoic origin of enzymatic lignin decomposition reconstructed from 31 fungal genomes.</title>
        <authorList>
            <person name="Floudas D."/>
            <person name="Binder M."/>
            <person name="Riley R."/>
            <person name="Barry K."/>
            <person name="Blanchette R.A."/>
            <person name="Henrissat B."/>
            <person name="Martinez A.T."/>
            <person name="Otillar R."/>
            <person name="Spatafora J.W."/>
            <person name="Yadav J.S."/>
            <person name="Aerts A."/>
            <person name="Benoit I."/>
            <person name="Boyd A."/>
            <person name="Carlson A."/>
            <person name="Copeland A."/>
            <person name="Coutinho P.M."/>
            <person name="de Vries R.P."/>
            <person name="Ferreira P."/>
            <person name="Findley K."/>
            <person name="Foster B."/>
            <person name="Gaskell J."/>
            <person name="Glotzer D."/>
            <person name="Gorecki P."/>
            <person name="Heitman J."/>
            <person name="Hesse C."/>
            <person name="Hori C."/>
            <person name="Igarashi K."/>
            <person name="Jurgens J.A."/>
            <person name="Kallen N."/>
            <person name="Kersten P."/>
            <person name="Kohler A."/>
            <person name="Kuees U."/>
            <person name="Kumar T.K.A."/>
            <person name="Kuo A."/>
            <person name="LaButti K."/>
            <person name="Larrondo L.F."/>
            <person name="Lindquist E."/>
            <person name="Ling A."/>
            <person name="Lombard V."/>
            <person name="Lucas S."/>
            <person name="Lundell T."/>
            <person name="Martin R."/>
            <person name="McLaughlin D.J."/>
            <person name="Morgenstern I."/>
            <person name="Morin E."/>
            <person name="Murat C."/>
            <person name="Nagy L.G."/>
            <person name="Nolan M."/>
            <person name="Ohm R.A."/>
            <person name="Patyshakuliyeva A."/>
            <person name="Rokas A."/>
            <person name="Ruiz-Duenas F.J."/>
            <person name="Sabat G."/>
            <person name="Salamov A."/>
            <person name="Samejima M."/>
            <person name="Schmutz J."/>
            <person name="Slot J.C."/>
            <person name="St John F."/>
            <person name="Stenlid J."/>
            <person name="Sun H."/>
            <person name="Sun S."/>
            <person name="Syed K."/>
            <person name="Tsang A."/>
            <person name="Wiebenga A."/>
            <person name="Young D."/>
            <person name="Pisabarro A."/>
            <person name="Eastwood D.C."/>
            <person name="Martin F."/>
            <person name="Cullen D."/>
            <person name="Grigoriev I.V."/>
            <person name="Hibbett D.S."/>
        </authorList>
    </citation>
    <scope>NUCLEOTIDE SEQUENCE [LARGE SCALE GENOMIC DNA]</scope>
    <source>
        <strain evidence="7">FP-91666</strain>
    </source>
</reference>
<dbReference type="KEGG" id="shs:STEHIDRAFT_68119"/>
<evidence type="ECO:0000256" key="3">
    <source>
        <dbReference type="RuleBase" id="RU003616"/>
    </source>
</evidence>
<name>R7RZT0_STEHR</name>
<feature type="region of interest" description="Disordered" evidence="4">
    <location>
        <begin position="95"/>
        <end position="153"/>
    </location>
</feature>
<dbReference type="InterPro" id="IPR002068">
    <property type="entry name" value="A-crystallin/Hsp20_dom"/>
</dbReference>
<accession>R7RZT0</accession>
<evidence type="ECO:0000256" key="1">
    <source>
        <dbReference type="ARBA" id="ARBA00023016"/>
    </source>
</evidence>
<dbReference type="Gene3D" id="2.60.40.790">
    <property type="match status" value="1"/>
</dbReference>
<gene>
    <name evidence="6" type="ORF">STEHIDRAFT_68119</name>
</gene>
<dbReference type="GeneID" id="18806414"/>
<dbReference type="Proteomes" id="UP000053927">
    <property type="component" value="Unassembled WGS sequence"/>
</dbReference>
<dbReference type="OMA" id="PIWQPKF"/>
<evidence type="ECO:0000313" key="7">
    <source>
        <dbReference type="Proteomes" id="UP000053927"/>
    </source>
</evidence>
<evidence type="ECO:0000256" key="2">
    <source>
        <dbReference type="PROSITE-ProRule" id="PRU00285"/>
    </source>
</evidence>
<dbReference type="Pfam" id="PF00011">
    <property type="entry name" value="HSP20"/>
    <property type="match status" value="1"/>
</dbReference>
<keyword evidence="7" id="KW-1185">Reference proteome</keyword>
<evidence type="ECO:0000259" key="5">
    <source>
        <dbReference type="PROSITE" id="PS01031"/>
    </source>
</evidence>
<dbReference type="SUPFAM" id="SSF49764">
    <property type="entry name" value="HSP20-like chaperones"/>
    <property type="match status" value="1"/>
</dbReference>
<keyword evidence="1" id="KW-0346">Stress response</keyword>
<evidence type="ECO:0000313" key="6">
    <source>
        <dbReference type="EMBL" id="EIM80410.1"/>
    </source>
</evidence>
<dbReference type="EMBL" id="JH687398">
    <property type="protein sequence ID" value="EIM80410.1"/>
    <property type="molecule type" value="Genomic_DNA"/>
</dbReference>
<dbReference type="OrthoDB" id="1431247at2759"/>
<sequence>MSFNDTFFRPFFQLLDEPYTQQSPSGTVSRRNPTTNFFDDPFFNATRRLRSPAVEINEEGDHYVVEAELPGVRKEDVDVRIGDAGRSLTIEGKSFRKFGRGAEPASGQNSTNTPSTPAEATPKDQSNTVANKPTNADQQVSTRNDFVGTSSSSFSRTVWLPRPVDAKNVSANLDHGVLTLRIPKAAEGTTRIPIL</sequence>
<dbReference type="CDD" id="cd06464">
    <property type="entry name" value="ACD_sHsps-like"/>
    <property type="match status" value="1"/>
</dbReference>
<dbReference type="PROSITE" id="PS01031">
    <property type="entry name" value="SHSP"/>
    <property type="match status" value="1"/>
</dbReference>
<proteinExistence type="inferred from homology"/>
<feature type="domain" description="SHSP" evidence="5">
    <location>
        <begin position="45"/>
        <end position="195"/>
    </location>
</feature>
<dbReference type="RefSeq" id="XP_007310386.1">
    <property type="nucleotide sequence ID" value="XM_007310324.1"/>
</dbReference>
<comment type="similarity">
    <text evidence="2 3">Belongs to the small heat shock protein (HSP20) family.</text>
</comment>
<dbReference type="InterPro" id="IPR031107">
    <property type="entry name" value="Small_HSP"/>
</dbReference>
<feature type="compositionally biased region" description="Polar residues" evidence="4">
    <location>
        <begin position="106"/>
        <end position="153"/>
    </location>
</feature>
<dbReference type="AlphaFoldDB" id="R7RZT0"/>
<dbReference type="InterPro" id="IPR008978">
    <property type="entry name" value="HSP20-like_chaperone"/>
</dbReference>
<organism evidence="6 7">
    <name type="scientific">Stereum hirsutum (strain FP-91666)</name>
    <name type="common">White-rot fungus</name>
    <dbReference type="NCBI Taxonomy" id="721885"/>
    <lineage>
        <taxon>Eukaryota</taxon>
        <taxon>Fungi</taxon>
        <taxon>Dikarya</taxon>
        <taxon>Basidiomycota</taxon>
        <taxon>Agaricomycotina</taxon>
        <taxon>Agaricomycetes</taxon>
        <taxon>Russulales</taxon>
        <taxon>Stereaceae</taxon>
        <taxon>Stereum</taxon>
    </lineage>
</organism>
<protein>
    <submittedName>
        <fullName evidence="6">HSP20-like chaperone</fullName>
    </submittedName>
</protein>
<evidence type="ECO:0000256" key="4">
    <source>
        <dbReference type="SAM" id="MobiDB-lite"/>
    </source>
</evidence>
<dbReference type="PANTHER" id="PTHR11527">
    <property type="entry name" value="HEAT-SHOCK PROTEIN 20 FAMILY MEMBER"/>
    <property type="match status" value="1"/>
</dbReference>